<dbReference type="Gene3D" id="3.40.630.30">
    <property type="match status" value="1"/>
</dbReference>
<dbReference type="InterPro" id="IPR050832">
    <property type="entry name" value="Bact_Acetyltransf"/>
</dbReference>
<evidence type="ECO:0000259" key="3">
    <source>
        <dbReference type="PROSITE" id="PS51186"/>
    </source>
</evidence>
<dbReference type="RefSeq" id="WP_156991248.1">
    <property type="nucleotide sequence ID" value="NZ_VWXL01000100.1"/>
</dbReference>
<evidence type="ECO:0000256" key="2">
    <source>
        <dbReference type="ARBA" id="ARBA00023315"/>
    </source>
</evidence>
<dbReference type="EC" id="2.3.1.-" evidence="4"/>
<dbReference type="SUPFAM" id="SSF55729">
    <property type="entry name" value="Acyl-CoA N-acyltransferases (Nat)"/>
    <property type="match status" value="1"/>
</dbReference>
<feature type="domain" description="N-acetyltransferase" evidence="3">
    <location>
        <begin position="1"/>
        <end position="141"/>
    </location>
</feature>
<dbReference type="CDD" id="cd04301">
    <property type="entry name" value="NAT_SF"/>
    <property type="match status" value="1"/>
</dbReference>
<proteinExistence type="predicted"/>
<dbReference type="Pfam" id="PF00583">
    <property type="entry name" value="Acetyltransf_1"/>
    <property type="match status" value="1"/>
</dbReference>
<evidence type="ECO:0000313" key="5">
    <source>
        <dbReference type="Proteomes" id="UP000469440"/>
    </source>
</evidence>
<gene>
    <name evidence="4" type="primary">phnO</name>
    <name evidence="4" type="ORF">CAFE_33070</name>
</gene>
<dbReference type="PROSITE" id="PS51186">
    <property type="entry name" value="GNAT"/>
    <property type="match status" value="1"/>
</dbReference>
<sequence length="141" mass="16022">MKIRKAGPEDVESAYELICSLEESYPPHDAFRQIYLNNLKNPGILYLMCERQGRAAAFGSLHIQLLLHHCGAAAEIQELVVQPDLRGNGIGAALFSALKEEALRRGCVLLEVCCNRKRERAHRFYESCGMRRSHFKFTMNL</sequence>
<dbReference type="OrthoDB" id="9792929at2"/>
<organism evidence="4 5">
    <name type="scientific">Caproicibacter fermentans</name>
    <dbReference type="NCBI Taxonomy" id="2576756"/>
    <lineage>
        <taxon>Bacteria</taxon>
        <taxon>Bacillati</taxon>
        <taxon>Bacillota</taxon>
        <taxon>Clostridia</taxon>
        <taxon>Eubacteriales</taxon>
        <taxon>Acutalibacteraceae</taxon>
        <taxon>Caproicibacter</taxon>
    </lineage>
</organism>
<dbReference type="GO" id="GO:0016747">
    <property type="term" value="F:acyltransferase activity, transferring groups other than amino-acyl groups"/>
    <property type="evidence" value="ECO:0007669"/>
    <property type="project" value="InterPro"/>
</dbReference>
<reference evidence="4 5" key="1">
    <citation type="submission" date="2019-09" db="EMBL/GenBank/DDBJ databases">
        <title>Genome sequence of Clostridium sp. EA1.</title>
        <authorList>
            <person name="Poehlein A."/>
            <person name="Bengelsdorf F.R."/>
            <person name="Daniel R."/>
        </authorList>
    </citation>
    <scope>NUCLEOTIDE SEQUENCE [LARGE SCALE GENOMIC DNA]</scope>
    <source>
        <strain evidence="4 5">EA1</strain>
    </source>
</reference>
<keyword evidence="5" id="KW-1185">Reference proteome</keyword>
<evidence type="ECO:0000313" key="4">
    <source>
        <dbReference type="EMBL" id="MVB12566.1"/>
    </source>
</evidence>
<evidence type="ECO:0000256" key="1">
    <source>
        <dbReference type="ARBA" id="ARBA00022679"/>
    </source>
</evidence>
<keyword evidence="1 4" id="KW-0808">Transferase</keyword>
<comment type="caution">
    <text evidence="4">The sequence shown here is derived from an EMBL/GenBank/DDBJ whole genome shotgun (WGS) entry which is preliminary data.</text>
</comment>
<dbReference type="Proteomes" id="UP000469440">
    <property type="component" value="Unassembled WGS sequence"/>
</dbReference>
<protein>
    <submittedName>
        <fullName evidence="4">Aminoalkylphosphonate N-acetyltransferase</fullName>
        <ecNumber evidence="4">2.3.1.-</ecNumber>
    </submittedName>
</protein>
<accession>A0A6N8I338</accession>
<dbReference type="AlphaFoldDB" id="A0A6N8I338"/>
<keyword evidence="2 4" id="KW-0012">Acyltransferase</keyword>
<dbReference type="InterPro" id="IPR016181">
    <property type="entry name" value="Acyl_CoA_acyltransferase"/>
</dbReference>
<dbReference type="PANTHER" id="PTHR43877">
    <property type="entry name" value="AMINOALKYLPHOSPHONATE N-ACETYLTRANSFERASE-RELATED-RELATED"/>
    <property type="match status" value="1"/>
</dbReference>
<dbReference type="PANTHER" id="PTHR43877:SF2">
    <property type="entry name" value="AMINOALKYLPHOSPHONATE N-ACETYLTRANSFERASE-RELATED"/>
    <property type="match status" value="1"/>
</dbReference>
<dbReference type="EMBL" id="VWXL01000100">
    <property type="protein sequence ID" value="MVB12566.1"/>
    <property type="molecule type" value="Genomic_DNA"/>
</dbReference>
<dbReference type="InterPro" id="IPR000182">
    <property type="entry name" value="GNAT_dom"/>
</dbReference>
<name>A0A6N8I338_9FIRM</name>